<sequence length="399" mass="44785">MTTPDFSVSLFSAFRSHSQQTFLNMSSHQEYAYEKKRLLGSGALVVFPTDGPPPQVTTPVITPGLLFFTIYPTSVKDIQINELLWEMSQKTYFAQENLAKVLPPTAPKDPIFAVLIPPQLARFLSSVSLNEMRAAVIYMLADAAQGEDPKGLAQMHADLPPCVWRSLNYLMDETLVRRNAGWGVAENAATGVTRASFLLDAALQTAPSQDYWKIQVEVGFAPPALKPAIAHPPLALTSKERRAIGFHCLRVFTKLKAEDDATRRDRAGPKRAQVLHSLYEDWRRYSAICSWIPNRSYGYRARNKDSEEHAWRYKNAFALMKCLVGCGRQRYTWERVRSLRLCRNDSNSFVSWLPPQIVDQVLVPMLVIIDGKTAALALGSRFSKKGETPTGTWGKCGWS</sequence>
<name>R7QJR9_CHOCR</name>
<evidence type="ECO:0000313" key="1">
    <source>
        <dbReference type="EMBL" id="CDF37721.1"/>
    </source>
</evidence>
<dbReference type="Gramene" id="CDF37721">
    <property type="protein sequence ID" value="CDF37721"/>
    <property type="gene ID" value="CHC_T00005931001"/>
</dbReference>
<dbReference type="Proteomes" id="UP000012073">
    <property type="component" value="Unassembled WGS sequence"/>
</dbReference>
<dbReference type="GeneID" id="17325317"/>
<keyword evidence="2" id="KW-1185">Reference proteome</keyword>
<dbReference type="EMBL" id="HG001864">
    <property type="protein sequence ID" value="CDF37721.1"/>
    <property type="molecule type" value="Genomic_DNA"/>
</dbReference>
<gene>
    <name evidence="1" type="ORF">CHC_T00005931001</name>
</gene>
<dbReference type="KEGG" id="ccp:CHC_T00005931001"/>
<dbReference type="RefSeq" id="XP_005717592.1">
    <property type="nucleotide sequence ID" value="XM_005717535.1"/>
</dbReference>
<protein>
    <submittedName>
        <fullName evidence="1">Uncharacterized protein</fullName>
    </submittedName>
</protein>
<evidence type="ECO:0000313" key="2">
    <source>
        <dbReference type="Proteomes" id="UP000012073"/>
    </source>
</evidence>
<accession>R7QJR9</accession>
<dbReference type="OrthoDB" id="10496470at2759"/>
<reference evidence="2" key="1">
    <citation type="journal article" date="2013" name="Proc. Natl. Acad. Sci. U.S.A.">
        <title>Genome structure and metabolic features in the red seaweed Chondrus crispus shed light on evolution of the Archaeplastida.</title>
        <authorList>
            <person name="Collen J."/>
            <person name="Porcel B."/>
            <person name="Carre W."/>
            <person name="Ball S.G."/>
            <person name="Chaparro C."/>
            <person name="Tonon T."/>
            <person name="Barbeyron T."/>
            <person name="Michel G."/>
            <person name="Noel B."/>
            <person name="Valentin K."/>
            <person name="Elias M."/>
            <person name="Artiguenave F."/>
            <person name="Arun A."/>
            <person name="Aury J.M."/>
            <person name="Barbosa-Neto J.F."/>
            <person name="Bothwell J.H."/>
            <person name="Bouget F.Y."/>
            <person name="Brillet L."/>
            <person name="Cabello-Hurtado F."/>
            <person name="Capella-Gutierrez S."/>
            <person name="Charrier B."/>
            <person name="Cladiere L."/>
            <person name="Cock J.M."/>
            <person name="Coelho S.M."/>
            <person name="Colleoni C."/>
            <person name="Czjzek M."/>
            <person name="Da Silva C."/>
            <person name="Delage L."/>
            <person name="Denoeud F."/>
            <person name="Deschamps P."/>
            <person name="Dittami S.M."/>
            <person name="Gabaldon T."/>
            <person name="Gachon C.M."/>
            <person name="Groisillier A."/>
            <person name="Herve C."/>
            <person name="Jabbari K."/>
            <person name="Katinka M."/>
            <person name="Kloareg B."/>
            <person name="Kowalczyk N."/>
            <person name="Labadie K."/>
            <person name="Leblanc C."/>
            <person name="Lopez P.J."/>
            <person name="McLachlan D.H."/>
            <person name="Meslet-Cladiere L."/>
            <person name="Moustafa A."/>
            <person name="Nehr Z."/>
            <person name="Nyvall Collen P."/>
            <person name="Panaud O."/>
            <person name="Partensky F."/>
            <person name="Poulain J."/>
            <person name="Rensing S.A."/>
            <person name="Rousvoal S."/>
            <person name="Samson G."/>
            <person name="Symeonidi A."/>
            <person name="Weissenbach J."/>
            <person name="Zambounis A."/>
            <person name="Wincker P."/>
            <person name="Boyen C."/>
        </authorList>
    </citation>
    <scope>NUCLEOTIDE SEQUENCE [LARGE SCALE GENOMIC DNA]</scope>
    <source>
        <strain evidence="2">cv. Stackhouse</strain>
    </source>
</reference>
<proteinExistence type="predicted"/>
<dbReference type="AlphaFoldDB" id="R7QJR9"/>
<organism evidence="1 2">
    <name type="scientific">Chondrus crispus</name>
    <name type="common">Carrageen Irish moss</name>
    <name type="synonym">Polymorpha crispa</name>
    <dbReference type="NCBI Taxonomy" id="2769"/>
    <lineage>
        <taxon>Eukaryota</taxon>
        <taxon>Rhodophyta</taxon>
        <taxon>Florideophyceae</taxon>
        <taxon>Rhodymeniophycidae</taxon>
        <taxon>Gigartinales</taxon>
        <taxon>Gigartinaceae</taxon>
        <taxon>Chondrus</taxon>
    </lineage>
</organism>